<proteinExistence type="predicted"/>
<reference evidence="1" key="1">
    <citation type="journal article" date="2014" name="Nat. Commun.">
        <title>The tobacco genome sequence and its comparison with those of tomato and potato.</title>
        <authorList>
            <person name="Sierro N."/>
            <person name="Battey J.N."/>
            <person name="Ouadi S."/>
            <person name="Bakaher N."/>
            <person name="Bovet L."/>
            <person name="Willig A."/>
            <person name="Goepfert S."/>
            <person name="Peitsch M.C."/>
            <person name="Ivanov N.V."/>
        </authorList>
    </citation>
    <scope>NUCLEOTIDE SEQUENCE [LARGE SCALE GENOMIC DNA]</scope>
</reference>
<dbReference type="Proteomes" id="UP000790787">
    <property type="component" value="Chromosome 9"/>
</dbReference>
<gene>
    <name evidence="2" type="primary">LOC142164012</name>
</gene>
<sequence length="245" mass="27244">MGSTGDSSVSTPDRFASFTLDPSHLFYVHPSNSSGSQLVPVPFDGHGFVLWRSSMLTSLSTENKLGLLEGRINQLSSNLPYCPYWERCNDMVKAWITNSISQDIATSVMCFRTAKEICSDINESAIMPMNPLPPISKAYSLLQQDENQRKTPSTIPNFSTDFASFSISSTPATANRTFTQKVNFDSRKNMPLISCKYCKKPSHRVDTCYRLHGFPADFKFTKNKNSASYVQTDIPHGLPSAPTSQ</sequence>
<protein>
    <submittedName>
        <fullName evidence="2">Uncharacterized protein LOC142164012</fullName>
    </submittedName>
</protein>
<organism evidence="1 2">
    <name type="scientific">Nicotiana tabacum</name>
    <name type="common">Common tobacco</name>
    <dbReference type="NCBI Taxonomy" id="4097"/>
    <lineage>
        <taxon>Eukaryota</taxon>
        <taxon>Viridiplantae</taxon>
        <taxon>Streptophyta</taxon>
        <taxon>Embryophyta</taxon>
        <taxon>Tracheophyta</taxon>
        <taxon>Spermatophyta</taxon>
        <taxon>Magnoliopsida</taxon>
        <taxon>eudicotyledons</taxon>
        <taxon>Gunneridae</taxon>
        <taxon>Pentapetalae</taxon>
        <taxon>asterids</taxon>
        <taxon>lamiids</taxon>
        <taxon>Solanales</taxon>
        <taxon>Solanaceae</taxon>
        <taxon>Nicotianoideae</taxon>
        <taxon>Nicotianeae</taxon>
        <taxon>Nicotiana</taxon>
    </lineage>
</organism>
<name>A0AC58RX23_TOBAC</name>
<evidence type="ECO:0000313" key="1">
    <source>
        <dbReference type="Proteomes" id="UP000790787"/>
    </source>
</evidence>
<evidence type="ECO:0000313" key="2">
    <source>
        <dbReference type="RefSeq" id="XP_075077277.1"/>
    </source>
</evidence>
<dbReference type="RefSeq" id="XP_075077277.1">
    <property type="nucleotide sequence ID" value="XM_075221176.1"/>
</dbReference>
<keyword evidence="1" id="KW-1185">Reference proteome</keyword>
<reference evidence="2" key="2">
    <citation type="submission" date="2025-08" db="UniProtKB">
        <authorList>
            <consortium name="RefSeq"/>
        </authorList>
    </citation>
    <scope>IDENTIFICATION</scope>
    <source>
        <tissue evidence="2">Leaf</tissue>
    </source>
</reference>
<accession>A0AC58RX23</accession>